<dbReference type="GO" id="GO:0004519">
    <property type="term" value="F:endonuclease activity"/>
    <property type="evidence" value="ECO:0007669"/>
    <property type="project" value="UniProtKB-KW"/>
</dbReference>
<reference evidence="1" key="1">
    <citation type="submission" date="2022-01" db="EMBL/GenBank/DDBJ databases">
        <authorList>
            <person name="Jo J.-H."/>
            <person name="Im W.-T."/>
        </authorList>
    </citation>
    <scope>NUCLEOTIDE SEQUENCE</scope>
    <source>
        <strain evidence="1">NA20</strain>
    </source>
</reference>
<sequence length="433" mass="48413">MFIADLHTHSRYAQACSKFLTVETLYQWALIKGITVISSGDFTHPAWLQELQDKLVPDGQGLFRMKYTPGGNPAPGLPENPDQPWLTPSKVKQLDVRFMLSTEVSSVYSYGGKTRKNHNLIYVPDFSSAVWISKRLSRYGDLSADGRPTLSLSSRDLLEIVLETPGGNAHLVPAHAWTPWFSTLGSKGGYDSIDECFRDLSSYIFAIETGLSSDPAMNWRWSQLDRLTMLSSSDAHSAQKLGREANLFETKVSYETMFEAIRHRDGFLGTYEFFPEEGKYSWDGHRNCGVCLSPEESMALDNHCPKCGKPVTVGVMQRIEKLADRKQPLQPEKAPSFQYIIPLAEILSEIHGTGVDSKKVMKAYADTVGSFGNEFDLLQIVPVGDIHRYNPLLAEAIRRMRAGEVIRKAGYDGVYGKINLFHGKPSLETGTLF</sequence>
<name>A0ABS9KUJ7_9BACT</name>
<dbReference type="SUPFAM" id="SSF89550">
    <property type="entry name" value="PHP domain-like"/>
    <property type="match status" value="1"/>
</dbReference>
<keyword evidence="1" id="KW-0378">Hydrolase</keyword>
<dbReference type="PANTHER" id="PTHR40084:SF1">
    <property type="entry name" value="PHOSPHOTRANSFERASE"/>
    <property type="match status" value="1"/>
</dbReference>
<organism evidence="1 2">
    <name type="scientific">Terrimonas ginsenosidimutans</name>
    <dbReference type="NCBI Taxonomy" id="2908004"/>
    <lineage>
        <taxon>Bacteria</taxon>
        <taxon>Pseudomonadati</taxon>
        <taxon>Bacteroidota</taxon>
        <taxon>Chitinophagia</taxon>
        <taxon>Chitinophagales</taxon>
        <taxon>Chitinophagaceae</taxon>
        <taxon>Terrimonas</taxon>
    </lineage>
</organism>
<dbReference type="RefSeq" id="WP_237874555.1">
    <property type="nucleotide sequence ID" value="NZ_JAKLTR010000011.1"/>
</dbReference>
<gene>
    <name evidence="1" type="ORF">LZZ85_17095</name>
</gene>
<keyword evidence="1" id="KW-0540">Nuclease</keyword>
<evidence type="ECO:0000313" key="1">
    <source>
        <dbReference type="EMBL" id="MCG2616017.1"/>
    </source>
</evidence>
<accession>A0ABS9KUJ7</accession>
<proteinExistence type="predicted"/>
<dbReference type="EMBL" id="JAKLTR010000011">
    <property type="protein sequence ID" value="MCG2616017.1"/>
    <property type="molecule type" value="Genomic_DNA"/>
</dbReference>
<protein>
    <submittedName>
        <fullName evidence="1">Endonuclease Q family protein</fullName>
    </submittedName>
</protein>
<keyword evidence="1" id="KW-0255">Endonuclease</keyword>
<comment type="caution">
    <text evidence="1">The sequence shown here is derived from an EMBL/GenBank/DDBJ whole genome shotgun (WGS) entry which is preliminary data.</text>
</comment>
<keyword evidence="2" id="KW-1185">Reference proteome</keyword>
<dbReference type="Pfam" id="PF13263">
    <property type="entry name" value="PHP_C"/>
    <property type="match status" value="1"/>
</dbReference>
<dbReference type="PANTHER" id="PTHR40084">
    <property type="entry name" value="PHOSPHOHYDROLASE, PHP FAMILY"/>
    <property type="match status" value="1"/>
</dbReference>
<dbReference type="InterPro" id="IPR016195">
    <property type="entry name" value="Pol/histidinol_Pase-like"/>
</dbReference>
<dbReference type="Proteomes" id="UP001165367">
    <property type="component" value="Unassembled WGS sequence"/>
</dbReference>
<evidence type="ECO:0000313" key="2">
    <source>
        <dbReference type="Proteomes" id="UP001165367"/>
    </source>
</evidence>
<dbReference type="CDD" id="cd19067">
    <property type="entry name" value="PfuEndoQ-like"/>
    <property type="match status" value="1"/>
</dbReference>
<dbReference type="Gene3D" id="3.20.20.140">
    <property type="entry name" value="Metal-dependent hydrolases"/>
    <property type="match status" value="1"/>
</dbReference>